<dbReference type="GO" id="GO:0005739">
    <property type="term" value="C:mitochondrion"/>
    <property type="evidence" value="ECO:0007669"/>
    <property type="project" value="TreeGrafter"/>
</dbReference>
<evidence type="ECO:0000256" key="3">
    <source>
        <dbReference type="ARBA" id="ARBA00022840"/>
    </source>
</evidence>
<evidence type="ECO:0000313" key="8">
    <source>
        <dbReference type="Proteomes" id="UP000077521"/>
    </source>
</evidence>
<name>A0A8T8T3H8_9BASI</name>
<evidence type="ECO:0000313" key="7">
    <source>
        <dbReference type="EMBL" id="KAE8255551.1"/>
    </source>
</evidence>
<reference evidence="7" key="2">
    <citation type="journal article" date="2019" name="IMA Fungus">
        <title>Genome sequencing and comparison of five Tilletia species to identify candidate genes for the detection of regulated species infecting wheat.</title>
        <authorList>
            <person name="Nguyen H.D.T."/>
            <person name="Sultana T."/>
            <person name="Kesanakurti P."/>
            <person name="Hambleton S."/>
        </authorList>
    </citation>
    <scope>NUCLEOTIDE SEQUENCE</scope>
    <source>
        <strain evidence="7">DAOMC 236416</strain>
    </source>
</reference>
<comment type="catalytic activity">
    <reaction evidence="4">
        <text>(6S)-5-formyl-5,6,7,8-tetrahydrofolate + ATP = (6R)-5,10-methenyltetrahydrofolate + ADP + phosphate</text>
        <dbReference type="Rhea" id="RHEA:10488"/>
        <dbReference type="ChEBI" id="CHEBI:30616"/>
        <dbReference type="ChEBI" id="CHEBI:43474"/>
        <dbReference type="ChEBI" id="CHEBI:57455"/>
        <dbReference type="ChEBI" id="CHEBI:57457"/>
        <dbReference type="ChEBI" id="CHEBI:456216"/>
        <dbReference type="EC" id="6.3.3.2"/>
    </reaction>
</comment>
<evidence type="ECO:0000256" key="5">
    <source>
        <dbReference type="ARBA" id="ARBA00038966"/>
    </source>
</evidence>
<proteinExistence type="inferred from homology"/>
<dbReference type="GO" id="GO:0009396">
    <property type="term" value="P:folic acid-containing compound biosynthetic process"/>
    <property type="evidence" value="ECO:0007669"/>
    <property type="project" value="TreeGrafter"/>
</dbReference>
<dbReference type="GO" id="GO:0005524">
    <property type="term" value="F:ATP binding"/>
    <property type="evidence" value="ECO:0007669"/>
    <property type="project" value="UniProtKB-KW"/>
</dbReference>
<gene>
    <name evidence="7" type="ORF">A4X13_0g3001</name>
</gene>
<evidence type="ECO:0000256" key="1">
    <source>
        <dbReference type="ARBA" id="ARBA00010638"/>
    </source>
</evidence>
<dbReference type="GO" id="GO:0030272">
    <property type="term" value="F:5-formyltetrahydrofolate cyclo-ligase activity"/>
    <property type="evidence" value="ECO:0007669"/>
    <property type="project" value="UniProtKB-EC"/>
</dbReference>
<dbReference type="EC" id="6.3.3.2" evidence="5"/>
<dbReference type="EMBL" id="LWDF02000156">
    <property type="protein sequence ID" value="KAE8255551.1"/>
    <property type="molecule type" value="Genomic_DNA"/>
</dbReference>
<dbReference type="SUPFAM" id="SSF100950">
    <property type="entry name" value="NagB/RpiA/CoA transferase-like"/>
    <property type="match status" value="1"/>
</dbReference>
<comment type="similarity">
    <text evidence="1">Belongs to the 5-formyltetrahydrofolate cyclo-ligase family.</text>
</comment>
<comment type="caution">
    <text evidence="7">The sequence shown here is derived from an EMBL/GenBank/DDBJ whole genome shotgun (WGS) entry which is preliminary data.</text>
</comment>
<dbReference type="Proteomes" id="UP000077521">
    <property type="component" value="Unassembled WGS sequence"/>
</dbReference>
<dbReference type="PANTHER" id="PTHR23407">
    <property type="entry name" value="ATPASE INHIBITOR/5-FORMYLTETRAHYDROFOLATE CYCLO-LIGASE"/>
    <property type="match status" value="1"/>
</dbReference>
<accession>A0A8T8T3H8</accession>
<dbReference type="AlphaFoldDB" id="A0A8T8T3H8"/>
<keyword evidence="8" id="KW-1185">Reference proteome</keyword>
<keyword evidence="3" id="KW-0067">ATP-binding</keyword>
<organism evidence="7 8">
    <name type="scientific">Tilletia indica</name>
    <dbReference type="NCBI Taxonomy" id="43049"/>
    <lineage>
        <taxon>Eukaryota</taxon>
        <taxon>Fungi</taxon>
        <taxon>Dikarya</taxon>
        <taxon>Basidiomycota</taxon>
        <taxon>Ustilaginomycotina</taxon>
        <taxon>Exobasidiomycetes</taxon>
        <taxon>Tilletiales</taxon>
        <taxon>Tilletiaceae</taxon>
        <taxon>Tilletia</taxon>
    </lineage>
</organism>
<dbReference type="InterPro" id="IPR002698">
    <property type="entry name" value="FTHF_cligase"/>
</dbReference>
<evidence type="ECO:0000256" key="2">
    <source>
        <dbReference type="ARBA" id="ARBA00022741"/>
    </source>
</evidence>
<feature type="compositionally biased region" description="Basic and acidic residues" evidence="6">
    <location>
        <begin position="110"/>
        <end position="122"/>
    </location>
</feature>
<evidence type="ECO:0000256" key="4">
    <source>
        <dbReference type="ARBA" id="ARBA00036539"/>
    </source>
</evidence>
<dbReference type="GO" id="GO:0035999">
    <property type="term" value="P:tetrahydrofolate interconversion"/>
    <property type="evidence" value="ECO:0007669"/>
    <property type="project" value="TreeGrafter"/>
</dbReference>
<feature type="region of interest" description="Disordered" evidence="6">
    <location>
        <begin position="97"/>
        <end position="122"/>
    </location>
</feature>
<dbReference type="Pfam" id="PF01812">
    <property type="entry name" value="5-FTHF_cyc-lig"/>
    <property type="match status" value="1"/>
</dbReference>
<protein>
    <recommendedName>
        <fullName evidence="5">5-formyltetrahydrofolate cyclo-ligase</fullName>
        <ecNumber evidence="5">6.3.3.2</ecNumber>
    </recommendedName>
</protein>
<keyword evidence="2" id="KW-0547">Nucleotide-binding</keyword>
<dbReference type="PANTHER" id="PTHR23407:SF1">
    <property type="entry name" value="5-FORMYLTETRAHYDROFOLATE CYCLO-LIGASE"/>
    <property type="match status" value="1"/>
</dbReference>
<sequence>MAAAASSTATATASASQSVRLAKRAMRKSMGVRLAAVSREDVVSQSTSITRTLLASRLYRDARTISVYLNTPSGEVDTHELCLDALRSHKTVYVPSFATASPTPDQSQESEEKPVTPASERKKPQFAADMSMLHIIDEKDLLSLPTNSYGIREPSLDDLLPSETTALRRRTEALAPHTHGGTGLDLIVCPGLAFDLQGGRLGHGKGYYDRYLLRAKEWALREQNRHRTGEEERSRDETRMPIVLALSLRQQLLSAEEGSVPMDERDVQLDGILTPDSLILPPEGLDRAVNDAKVDPIPGGKEHVLELAEATGAGADWRSWGFQNGIRVLQGGKVLS</sequence>
<dbReference type="InterPro" id="IPR037171">
    <property type="entry name" value="NagB/RpiA_transferase-like"/>
</dbReference>
<dbReference type="InterPro" id="IPR024185">
    <property type="entry name" value="FTHF_cligase-like_sf"/>
</dbReference>
<evidence type="ECO:0000256" key="6">
    <source>
        <dbReference type="SAM" id="MobiDB-lite"/>
    </source>
</evidence>
<feature type="compositionally biased region" description="Polar residues" evidence="6">
    <location>
        <begin position="98"/>
        <end position="107"/>
    </location>
</feature>
<dbReference type="Gene3D" id="3.40.50.10420">
    <property type="entry name" value="NagB/RpiA/CoA transferase-like"/>
    <property type="match status" value="1"/>
</dbReference>
<reference evidence="7" key="1">
    <citation type="submission" date="2016-04" db="EMBL/GenBank/DDBJ databases">
        <authorList>
            <person name="Nguyen H.D."/>
            <person name="Samba Siva P."/>
            <person name="Cullis J."/>
            <person name="Levesque C.A."/>
            <person name="Hambleton S."/>
        </authorList>
    </citation>
    <scope>NUCLEOTIDE SEQUENCE</scope>
    <source>
        <strain evidence="7">DAOMC 236416</strain>
    </source>
</reference>